<dbReference type="Proteomes" id="UP001139721">
    <property type="component" value="Unassembled WGS sequence"/>
</dbReference>
<comment type="caution">
    <text evidence="1">The sequence shown here is derived from an EMBL/GenBank/DDBJ whole genome shotgun (WGS) entry which is preliminary data.</text>
</comment>
<keyword evidence="2" id="KW-1185">Reference proteome</keyword>
<reference evidence="1" key="1">
    <citation type="submission" date="2021-11" db="EMBL/GenBank/DDBJ databases">
        <title>Legionella maioricencis sp. nov., a new species isolated from hot water samples in Mallorca.</title>
        <authorList>
            <person name="Crespi S."/>
            <person name="Drasar V."/>
            <person name="Salva-Serra F."/>
            <person name="Jaen-Luchoro D."/>
            <person name="Pineiro-Iglesias B."/>
            <person name="Aliaga F."/>
            <person name="Fernandez-Juarez V."/>
            <person name="Coll G."/>
            <person name="Moore E.R.B."/>
            <person name="Bennasar-Figueras A."/>
        </authorList>
    </citation>
    <scope>NUCLEOTIDE SEQUENCE</scope>
    <source>
        <strain evidence="1">HCPI-6</strain>
    </source>
</reference>
<gene>
    <name evidence="1" type="ORF">LOX96_13545</name>
</gene>
<evidence type="ECO:0000313" key="2">
    <source>
        <dbReference type="Proteomes" id="UP001139721"/>
    </source>
</evidence>
<dbReference type="AlphaFoldDB" id="A0A9X2D2Z8"/>
<evidence type="ECO:0000313" key="1">
    <source>
        <dbReference type="EMBL" id="MCL9685125.1"/>
    </source>
</evidence>
<sequence length="148" mass="16138">MNNWIRKSILLNLLMVYSALGFSEPHRDSVSKEEVNGTFIMPFPKPHNDISNTLTIHALGGGKINISFNLIYPYVVNGELQANTGELSAVANIKGDTAVYSSSEYGQCTITITFIKPGVLSVTQEGSDADCGFGHNVYANGTYYKKPK</sequence>
<dbReference type="RefSeq" id="WP_250422989.1">
    <property type="nucleotide sequence ID" value="NZ_JAJKBJ010000019.1"/>
</dbReference>
<accession>A0A9X2D2Z8</accession>
<name>A0A9X2D2Z8_9GAMM</name>
<organism evidence="1 2">
    <name type="scientific">Legionella maioricensis</name>
    <dbReference type="NCBI Taxonomy" id="2896528"/>
    <lineage>
        <taxon>Bacteria</taxon>
        <taxon>Pseudomonadati</taxon>
        <taxon>Pseudomonadota</taxon>
        <taxon>Gammaproteobacteria</taxon>
        <taxon>Legionellales</taxon>
        <taxon>Legionellaceae</taxon>
        <taxon>Legionella</taxon>
    </lineage>
</organism>
<dbReference type="EMBL" id="JAJKBJ010000019">
    <property type="protein sequence ID" value="MCL9685125.1"/>
    <property type="molecule type" value="Genomic_DNA"/>
</dbReference>
<proteinExistence type="predicted"/>
<protein>
    <submittedName>
        <fullName evidence="1">Uncharacterized protein</fullName>
    </submittedName>
</protein>